<gene>
    <name evidence="3" type="ORF">MUN86_21835</name>
</gene>
<keyword evidence="4" id="KW-1185">Reference proteome</keyword>
<evidence type="ECO:0000256" key="1">
    <source>
        <dbReference type="SAM" id="MobiDB-lite"/>
    </source>
</evidence>
<proteinExistence type="predicted"/>
<evidence type="ECO:0000256" key="2">
    <source>
        <dbReference type="SAM" id="SignalP"/>
    </source>
</evidence>
<feature type="signal peptide" evidence="2">
    <location>
        <begin position="1"/>
        <end position="21"/>
    </location>
</feature>
<name>A0ABY4G5L7_9BACT</name>
<organism evidence="3 4">
    <name type="scientific">Hymenobacter volaticus</name>
    <dbReference type="NCBI Taxonomy" id="2932254"/>
    <lineage>
        <taxon>Bacteria</taxon>
        <taxon>Pseudomonadati</taxon>
        <taxon>Bacteroidota</taxon>
        <taxon>Cytophagia</taxon>
        <taxon>Cytophagales</taxon>
        <taxon>Hymenobacteraceae</taxon>
        <taxon>Hymenobacter</taxon>
    </lineage>
</organism>
<dbReference type="Proteomes" id="UP000830401">
    <property type="component" value="Chromosome"/>
</dbReference>
<feature type="compositionally biased region" description="Gly residues" evidence="1">
    <location>
        <begin position="121"/>
        <end position="134"/>
    </location>
</feature>
<keyword evidence="2" id="KW-0732">Signal</keyword>
<dbReference type="EMBL" id="CP095061">
    <property type="protein sequence ID" value="UOQ66108.1"/>
    <property type="molecule type" value="Genomic_DNA"/>
</dbReference>
<reference evidence="3" key="1">
    <citation type="submission" date="2022-04" db="EMBL/GenBank/DDBJ databases">
        <title>Hymenobacter sp. isolated from the air.</title>
        <authorList>
            <person name="Won M."/>
            <person name="Lee C.-M."/>
            <person name="Woen H.-Y."/>
            <person name="Kwon S.-W."/>
        </authorList>
    </citation>
    <scope>NUCLEOTIDE SEQUENCE</scope>
    <source>
        <strain evidence="3">5420S-77</strain>
    </source>
</reference>
<dbReference type="RefSeq" id="WP_245120086.1">
    <property type="nucleotide sequence ID" value="NZ_CP095061.1"/>
</dbReference>
<feature type="chain" id="PRO_5047350767" evidence="2">
    <location>
        <begin position="22"/>
        <end position="153"/>
    </location>
</feature>
<protein>
    <submittedName>
        <fullName evidence="3">Uncharacterized protein</fullName>
    </submittedName>
</protein>
<evidence type="ECO:0000313" key="3">
    <source>
        <dbReference type="EMBL" id="UOQ66108.1"/>
    </source>
</evidence>
<feature type="region of interest" description="Disordered" evidence="1">
    <location>
        <begin position="121"/>
        <end position="153"/>
    </location>
</feature>
<accession>A0ABY4G5L7</accession>
<sequence length="153" mass="16743">MKKALLFCLSLVLLAAAQLQAAPANVNFTSERGVPFNLRFDGRALTQGGARQVHINRIAPGVHWAEFAIPVGYGRSINYRTRVFLDPGLETSYVLLTRPGFAPELRKVAAVPMRGGYGPGYGGYPGNGPRGNQGGYQNQNDEYDQDDYDNRPL</sequence>
<evidence type="ECO:0000313" key="4">
    <source>
        <dbReference type="Proteomes" id="UP000830401"/>
    </source>
</evidence>